<feature type="region of interest" description="Disordered" evidence="1">
    <location>
        <begin position="20"/>
        <end position="72"/>
    </location>
</feature>
<dbReference type="EnsemblMetazoa" id="ASTEI09732-RA">
    <property type="protein sequence ID" value="ASTEI09732-PA"/>
    <property type="gene ID" value="ASTEI09732"/>
</dbReference>
<keyword evidence="3" id="KW-1185">Reference proteome</keyword>
<dbReference type="AlphaFoldDB" id="A0A182YMP6"/>
<feature type="compositionally biased region" description="Low complexity" evidence="1">
    <location>
        <begin position="42"/>
        <end position="55"/>
    </location>
</feature>
<proteinExistence type="predicted"/>
<evidence type="ECO:0000313" key="2">
    <source>
        <dbReference type="EnsemblMetazoa" id="ASTEI09732-PA"/>
    </source>
</evidence>
<accession>A0A182YMP6</accession>
<dbReference type="VEuPathDB" id="VectorBase:ASTEI20_043962"/>
<sequence>MQQRLKSLSSELVTLRNRLHTGGQTTGTGPNGGGVPVGGGAVVSPTSAPNTTNTGSGHGVGTHGTAGLATHANNASSNNGLLTSTVGANGINVLPHLANGCPNNTTNNNNNNNSNNTTNNNINSNSNNSATNNAKNHMLVTSAAQCIPANQASNNLNASQHNVNVLPIVSPRNTSIPYPLPHHNVSSGTMLHGGE</sequence>
<feature type="region of interest" description="Disordered" evidence="1">
    <location>
        <begin position="102"/>
        <end position="133"/>
    </location>
</feature>
<evidence type="ECO:0000313" key="3">
    <source>
        <dbReference type="Proteomes" id="UP000076408"/>
    </source>
</evidence>
<feature type="compositionally biased region" description="Gly residues" evidence="1">
    <location>
        <begin position="24"/>
        <end position="41"/>
    </location>
</feature>
<reference evidence="2" key="2">
    <citation type="submission" date="2020-05" db="UniProtKB">
        <authorList>
            <consortium name="EnsemblMetazoa"/>
        </authorList>
    </citation>
    <scope>IDENTIFICATION</scope>
    <source>
        <strain evidence="2">Indian</strain>
    </source>
</reference>
<dbReference type="STRING" id="30069.A0A182YMP6"/>
<dbReference type="VEuPathDB" id="VectorBase:ASTEI09732"/>
<feature type="compositionally biased region" description="Low complexity" evidence="1">
    <location>
        <begin position="103"/>
        <end position="133"/>
    </location>
</feature>
<evidence type="ECO:0000256" key="1">
    <source>
        <dbReference type="SAM" id="MobiDB-lite"/>
    </source>
</evidence>
<name>A0A182YMP6_ANOST</name>
<organism evidence="2 3">
    <name type="scientific">Anopheles stephensi</name>
    <name type="common">Indo-Pakistan malaria mosquito</name>
    <dbReference type="NCBI Taxonomy" id="30069"/>
    <lineage>
        <taxon>Eukaryota</taxon>
        <taxon>Metazoa</taxon>
        <taxon>Ecdysozoa</taxon>
        <taxon>Arthropoda</taxon>
        <taxon>Hexapoda</taxon>
        <taxon>Insecta</taxon>
        <taxon>Pterygota</taxon>
        <taxon>Neoptera</taxon>
        <taxon>Endopterygota</taxon>
        <taxon>Diptera</taxon>
        <taxon>Nematocera</taxon>
        <taxon>Culicoidea</taxon>
        <taxon>Culicidae</taxon>
        <taxon>Anophelinae</taxon>
        <taxon>Anopheles</taxon>
    </lineage>
</organism>
<dbReference type="Proteomes" id="UP000076408">
    <property type="component" value="Unassembled WGS sequence"/>
</dbReference>
<protein>
    <submittedName>
        <fullName evidence="2">Uncharacterized protein</fullName>
    </submittedName>
</protein>
<reference evidence="3" key="1">
    <citation type="journal article" date="2014" name="Genome Biol.">
        <title>Genome analysis of a major urban malaria vector mosquito, Anopheles stephensi.</title>
        <authorList>
            <person name="Jiang X."/>
            <person name="Peery A."/>
            <person name="Hall A.B."/>
            <person name="Sharma A."/>
            <person name="Chen X.G."/>
            <person name="Waterhouse R.M."/>
            <person name="Komissarov A."/>
            <person name="Riehle M.M."/>
            <person name="Shouche Y."/>
            <person name="Sharakhova M.V."/>
            <person name="Lawson D."/>
            <person name="Pakpour N."/>
            <person name="Arensburger P."/>
            <person name="Davidson V.L."/>
            <person name="Eiglmeier K."/>
            <person name="Emrich S."/>
            <person name="George P."/>
            <person name="Kennedy R.C."/>
            <person name="Mane S.P."/>
            <person name="Maslen G."/>
            <person name="Oringanje C."/>
            <person name="Qi Y."/>
            <person name="Settlage R."/>
            <person name="Tojo M."/>
            <person name="Tubio J.M."/>
            <person name="Unger M.F."/>
            <person name="Wang B."/>
            <person name="Vernick K.D."/>
            <person name="Ribeiro J.M."/>
            <person name="James A.A."/>
            <person name="Michel K."/>
            <person name="Riehle M.A."/>
            <person name="Luckhart S."/>
            <person name="Sharakhov I.V."/>
            <person name="Tu Z."/>
        </authorList>
    </citation>
    <scope>NUCLEOTIDE SEQUENCE [LARGE SCALE GENOMIC DNA]</scope>
    <source>
        <strain evidence="3">Indian</strain>
    </source>
</reference>